<reference evidence="2" key="1">
    <citation type="submission" date="2020-05" db="EMBL/GenBank/DDBJ databases">
        <title>Mycena genomes resolve the evolution of fungal bioluminescence.</title>
        <authorList>
            <person name="Tsai I.J."/>
        </authorList>
    </citation>
    <scope>NUCLEOTIDE SEQUENCE</scope>
    <source>
        <strain evidence="2">171206Taipei</strain>
    </source>
</reference>
<name>A0A8H6SPE6_9AGAR</name>
<evidence type="ECO:0000313" key="3">
    <source>
        <dbReference type="Proteomes" id="UP000636479"/>
    </source>
</evidence>
<comment type="caution">
    <text evidence="2">The sequence shown here is derived from an EMBL/GenBank/DDBJ whole genome shotgun (WGS) entry which is preliminary data.</text>
</comment>
<proteinExistence type="predicted"/>
<keyword evidence="3" id="KW-1185">Reference proteome</keyword>
<feature type="region of interest" description="Disordered" evidence="1">
    <location>
        <begin position="1"/>
        <end position="21"/>
    </location>
</feature>
<organism evidence="2 3">
    <name type="scientific">Mycena indigotica</name>
    <dbReference type="NCBI Taxonomy" id="2126181"/>
    <lineage>
        <taxon>Eukaryota</taxon>
        <taxon>Fungi</taxon>
        <taxon>Dikarya</taxon>
        <taxon>Basidiomycota</taxon>
        <taxon>Agaricomycotina</taxon>
        <taxon>Agaricomycetes</taxon>
        <taxon>Agaricomycetidae</taxon>
        <taxon>Agaricales</taxon>
        <taxon>Marasmiineae</taxon>
        <taxon>Mycenaceae</taxon>
        <taxon>Mycena</taxon>
    </lineage>
</organism>
<dbReference type="OrthoDB" id="3145912at2759"/>
<dbReference type="RefSeq" id="XP_037220375.1">
    <property type="nucleotide sequence ID" value="XM_037362454.1"/>
</dbReference>
<sequence>MIAEPNTCDVSTTASLPLPSLWQPPAQNSLDMSETPSTQPPVLPPELELVIFETAAHGCPPFIPTLMLVSSRVREWVEPLLYRTLIFTANKVSKIVSASLLPTCRVEIFLGVAERRGSEFMRRAVKNVMAVAMSGADIRAILDICSQVENLYVIWGSELLGALERPDGSTVALTSLRHLHAPILELLDVESINFSTHPTFRQLTHLELFDGPFELPKALETYRAVLCIPSLTHLALNGDGEADFDSSQSNIYAELLRDDAGRKLHALVLLTLDGPTPQLTSASDDLRFVVMLLSEYFPDWAAARLYPSEEFWTRVDAVIAERRLTGDSSIQSHLS</sequence>
<dbReference type="EMBL" id="JACAZF010000005">
    <property type="protein sequence ID" value="KAF7303403.1"/>
    <property type="molecule type" value="Genomic_DNA"/>
</dbReference>
<dbReference type="Proteomes" id="UP000636479">
    <property type="component" value="Unassembled WGS sequence"/>
</dbReference>
<evidence type="ECO:0000313" key="2">
    <source>
        <dbReference type="EMBL" id="KAF7303403.1"/>
    </source>
</evidence>
<gene>
    <name evidence="2" type="ORF">MIND_00568700</name>
</gene>
<evidence type="ECO:0000256" key="1">
    <source>
        <dbReference type="SAM" id="MobiDB-lite"/>
    </source>
</evidence>
<accession>A0A8H6SPE6</accession>
<protein>
    <submittedName>
        <fullName evidence="2">Uncharacterized protein</fullName>
    </submittedName>
</protein>
<dbReference type="AlphaFoldDB" id="A0A8H6SPE6"/>
<dbReference type="GeneID" id="59344970"/>